<comment type="similarity">
    <text evidence="1">Belongs to the ELL/occludin family.</text>
</comment>
<gene>
    <name evidence="5" type="ORF">PCAR00345_LOCUS2679</name>
</gene>
<dbReference type="PROSITE" id="PS51980">
    <property type="entry name" value="OCEL"/>
    <property type="match status" value="1"/>
</dbReference>
<feature type="compositionally biased region" description="Basic and acidic residues" evidence="3">
    <location>
        <begin position="182"/>
        <end position="194"/>
    </location>
</feature>
<evidence type="ECO:0000256" key="2">
    <source>
        <dbReference type="SAM" id="Coils"/>
    </source>
</evidence>
<dbReference type="GO" id="GO:0032968">
    <property type="term" value="P:positive regulation of transcription elongation by RNA polymerase II"/>
    <property type="evidence" value="ECO:0007669"/>
    <property type="project" value="TreeGrafter"/>
</dbReference>
<dbReference type="SUPFAM" id="SSF46785">
    <property type="entry name" value="Winged helix' DNA-binding domain"/>
    <property type="match status" value="1"/>
</dbReference>
<dbReference type="GO" id="GO:0008023">
    <property type="term" value="C:transcription elongation factor complex"/>
    <property type="evidence" value="ECO:0007669"/>
    <property type="project" value="TreeGrafter"/>
</dbReference>
<evidence type="ECO:0000313" key="5">
    <source>
        <dbReference type="EMBL" id="CAE0750094.1"/>
    </source>
</evidence>
<feature type="compositionally biased region" description="Low complexity" evidence="3">
    <location>
        <begin position="146"/>
        <end position="157"/>
    </location>
</feature>
<dbReference type="PANTHER" id="PTHR23288">
    <property type="entry name" value="OCCLUDIN AND RNA POLYMERASE II ELONGATION FACTOR ELL"/>
    <property type="match status" value="1"/>
</dbReference>
<feature type="domain" description="OCEL" evidence="4">
    <location>
        <begin position="349"/>
        <end position="453"/>
    </location>
</feature>
<feature type="region of interest" description="Disordered" evidence="3">
    <location>
        <begin position="113"/>
        <end position="194"/>
    </location>
</feature>
<feature type="compositionally biased region" description="Basic and acidic residues" evidence="3">
    <location>
        <begin position="113"/>
        <end position="126"/>
    </location>
</feature>
<reference evidence="5" key="1">
    <citation type="submission" date="2021-01" db="EMBL/GenBank/DDBJ databases">
        <authorList>
            <person name="Corre E."/>
            <person name="Pelletier E."/>
            <person name="Niang G."/>
            <person name="Scheremetjew M."/>
            <person name="Finn R."/>
            <person name="Kale V."/>
            <person name="Holt S."/>
            <person name="Cochrane G."/>
            <person name="Meng A."/>
            <person name="Brown T."/>
            <person name="Cohen L."/>
        </authorList>
    </citation>
    <scope>NUCLEOTIDE SEQUENCE</scope>
    <source>
        <strain evidence="5">CCMP645</strain>
    </source>
</reference>
<feature type="region of interest" description="Disordered" evidence="3">
    <location>
        <begin position="318"/>
        <end position="353"/>
    </location>
</feature>
<dbReference type="InterPro" id="IPR031176">
    <property type="entry name" value="ELL/occludin"/>
</dbReference>
<dbReference type="AlphaFoldDB" id="A0A7S4ESW8"/>
<dbReference type="Gene3D" id="6.10.140.340">
    <property type="match status" value="1"/>
</dbReference>
<evidence type="ECO:0000256" key="3">
    <source>
        <dbReference type="SAM" id="MobiDB-lite"/>
    </source>
</evidence>
<organism evidence="5">
    <name type="scientific">Chrysotila carterae</name>
    <name type="common">Marine alga</name>
    <name type="synonym">Syracosphaera carterae</name>
    <dbReference type="NCBI Taxonomy" id="13221"/>
    <lineage>
        <taxon>Eukaryota</taxon>
        <taxon>Haptista</taxon>
        <taxon>Haptophyta</taxon>
        <taxon>Prymnesiophyceae</taxon>
        <taxon>Isochrysidales</taxon>
        <taxon>Isochrysidaceae</taxon>
        <taxon>Chrysotila</taxon>
    </lineage>
</organism>
<dbReference type="GO" id="GO:0000987">
    <property type="term" value="F:cis-regulatory region sequence-specific DNA binding"/>
    <property type="evidence" value="ECO:0007669"/>
    <property type="project" value="TreeGrafter"/>
</dbReference>
<dbReference type="InterPro" id="IPR042065">
    <property type="entry name" value="E3_ELL-like"/>
</dbReference>
<dbReference type="Pfam" id="PF07303">
    <property type="entry name" value="Occludin_ELL"/>
    <property type="match status" value="1"/>
</dbReference>
<accession>A0A7S4ESW8</accession>
<name>A0A7S4ESW8_CHRCT</name>
<dbReference type="PANTHER" id="PTHR23288:SF17">
    <property type="entry name" value="RNA POLYMERASE II ELONGATION FACTOR ELL"/>
    <property type="match status" value="1"/>
</dbReference>
<protein>
    <recommendedName>
        <fullName evidence="4">OCEL domain-containing protein</fullName>
    </recommendedName>
</protein>
<evidence type="ECO:0000256" key="1">
    <source>
        <dbReference type="ARBA" id="ARBA00009171"/>
    </source>
</evidence>
<evidence type="ECO:0000259" key="4">
    <source>
        <dbReference type="PROSITE" id="PS51980"/>
    </source>
</evidence>
<keyword evidence="2" id="KW-0175">Coiled coil</keyword>
<dbReference type="GO" id="GO:0042795">
    <property type="term" value="P:snRNA transcription by RNA polymerase II"/>
    <property type="evidence" value="ECO:0007669"/>
    <property type="project" value="TreeGrafter"/>
</dbReference>
<dbReference type="SUPFAM" id="SSF144292">
    <property type="entry name" value="occludin/ELL-like"/>
    <property type="match status" value="1"/>
</dbReference>
<dbReference type="EMBL" id="HBIZ01004755">
    <property type="protein sequence ID" value="CAE0750094.1"/>
    <property type="molecule type" value="Transcribed_RNA"/>
</dbReference>
<proteinExistence type="inferred from homology"/>
<dbReference type="Gene3D" id="1.10.10.2670">
    <property type="entry name" value="E3 ubiquitin-protein ligase"/>
    <property type="match status" value="1"/>
</dbReference>
<dbReference type="InterPro" id="IPR036390">
    <property type="entry name" value="WH_DNA-bd_sf"/>
</dbReference>
<sequence length="453" mass="48681">MAQAASTMRIDFGAVASYVATLKLPQRLLDELTVSSDLSVELEVDEGGGKKLRVGGEEFAINAVPESGECEIARLVPQGRANAPQLQSLGAVQERLMVQQRLGGAEREKIKNRTEQAQKEAKEKHAIGLLSSSAASEPASKRVKRTVTPVPRVVPKSKPAPVPAAKPAVRRPAPRASPVDSTRSEAARAHNAPSEKEVANWCLHLLALGPRSLGDLHKAMRAAQQQQQLSGVALDTALLKQTLAQVGELKASDRYHLRPEKLQEATEGWAHYTAAQRSTLRALRAQASGAVASARASSTASSGGASASVSAEAPAARSSAVAENSGRAPPVGGEHVNGVDTGVKPARSTNGVAEPPRITSVEEYKRQKAVFNVKYKKYEQLDKELAAHTAHFEQLKSQYDRASPSKRSVLAKKIEADFSERSKEMTRQTEEYRALHVELKAIKAAVQRFVSET</sequence>
<dbReference type="InterPro" id="IPR010844">
    <property type="entry name" value="Occludin_ELL"/>
</dbReference>
<feature type="coiled-coil region" evidence="2">
    <location>
        <begin position="361"/>
        <end position="398"/>
    </location>
</feature>